<evidence type="ECO:0000313" key="1">
    <source>
        <dbReference type="EMBL" id="KAF0707156.1"/>
    </source>
</evidence>
<comment type="caution">
    <text evidence="1">The sequence shown here is derived from an EMBL/GenBank/DDBJ whole genome shotgun (WGS) entry which is preliminary data.</text>
</comment>
<dbReference type="Proteomes" id="UP000478052">
    <property type="component" value="Unassembled WGS sequence"/>
</dbReference>
<dbReference type="EMBL" id="VUJU01012645">
    <property type="protein sequence ID" value="KAF0707156.1"/>
    <property type="molecule type" value="Genomic_DNA"/>
</dbReference>
<sequence length="104" mass="11954">MNFYHQLIDLKIMKYFLWSELLKWQKNTSSNDTIIISNVSNAIVNAQVGVKNSSKKAFELKLDEVLQSSGKGSLIIDYYRKNNKLNNGITTTLVDFIISYMITK</sequence>
<keyword evidence="2" id="KW-1185">Reference proteome</keyword>
<reference evidence="1 2" key="1">
    <citation type="submission" date="2019-08" db="EMBL/GenBank/DDBJ databases">
        <title>Whole genome of Aphis craccivora.</title>
        <authorList>
            <person name="Voronova N.V."/>
            <person name="Shulinski R.S."/>
            <person name="Bandarenka Y.V."/>
            <person name="Zhorov D.G."/>
            <person name="Warner D."/>
        </authorList>
    </citation>
    <scope>NUCLEOTIDE SEQUENCE [LARGE SCALE GENOMIC DNA]</scope>
    <source>
        <strain evidence="1">180601</strain>
        <tissue evidence="1">Whole Body</tissue>
    </source>
</reference>
<name>A0A6G0VRN3_APHCR</name>
<gene>
    <name evidence="1" type="ORF">FWK35_00032435</name>
</gene>
<proteinExistence type="predicted"/>
<dbReference type="OrthoDB" id="3598281at2759"/>
<accession>A0A6G0VRN3</accession>
<dbReference type="AlphaFoldDB" id="A0A6G0VRN3"/>
<organism evidence="1 2">
    <name type="scientific">Aphis craccivora</name>
    <name type="common">Cowpea aphid</name>
    <dbReference type="NCBI Taxonomy" id="307492"/>
    <lineage>
        <taxon>Eukaryota</taxon>
        <taxon>Metazoa</taxon>
        <taxon>Ecdysozoa</taxon>
        <taxon>Arthropoda</taxon>
        <taxon>Hexapoda</taxon>
        <taxon>Insecta</taxon>
        <taxon>Pterygota</taxon>
        <taxon>Neoptera</taxon>
        <taxon>Paraneoptera</taxon>
        <taxon>Hemiptera</taxon>
        <taxon>Sternorrhyncha</taxon>
        <taxon>Aphidomorpha</taxon>
        <taxon>Aphidoidea</taxon>
        <taxon>Aphididae</taxon>
        <taxon>Aphidini</taxon>
        <taxon>Aphis</taxon>
        <taxon>Aphis</taxon>
    </lineage>
</organism>
<evidence type="ECO:0000313" key="2">
    <source>
        <dbReference type="Proteomes" id="UP000478052"/>
    </source>
</evidence>
<protein>
    <submittedName>
        <fullName evidence="1">Uncharacterized protein</fullName>
    </submittedName>
</protein>